<organism evidence="2 3">
    <name type="scientific">Parapedobacter indicus</name>
    <dbReference type="NCBI Taxonomy" id="1477437"/>
    <lineage>
        <taxon>Bacteria</taxon>
        <taxon>Pseudomonadati</taxon>
        <taxon>Bacteroidota</taxon>
        <taxon>Sphingobacteriia</taxon>
        <taxon>Sphingobacteriales</taxon>
        <taxon>Sphingobacteriaceae</taxon>
        <taxon>Parapedobacter</taxon>
    </lineage>
</organism>
<feature type="transmembrane region" description="Helical" evidence="1">
    <location>
        <begin position="43"/>
        <end position="62"/>
    </location>
</feature>
<dbReference type="RefSeq" id="WP_177194997.1">
    <property type="nucleotide sequence ID" value="NZ_FOQO01000001.1"/>
</dbReference>
<feature type="transmembrane region" description="Helical" evidence="1">
    <location>
        <begin position="115"/>
        <end position="135"/>
    </location>
</feature>
<name>A0A1I3CZ64_9SPHI</name>
<evidence type="ECO:0008006" key="4">
    <source>
        <dbReference type="Google" id="ProtNLM"/>
    </source>
</evidence>
<evidence type="ECO:0000313" key="2">
    <source>
        <dbReference type="EMBL" id="SFH79820.1"/>
    </source>
</evidence>
<evidence type="ECO:0000256" key="1">
    <source>
        <dbReference type="SAM" id="Phobius"/>
    </source>
</evidence>
<accession>A0A1I3CZ64</accession>
<evidence type="ECO:0000313" key="3">
    <source>
        <dbReference type="Proteomes" id="UP000198670"/>
    </source>
</evidence>
<keyword evidence="1" id="KW-0812">Transmembrane</keyword>
<reference evidence="2 3" key="1">
    <citation type="submission" date="2016-10" db="EMBL/GenBank/DDBJ databases">
        <authorList>
            <person name="de Groot N.N."/>
        </authorList>
    </citation>
    <scope>NUCLEOTIDE SEQUENCE [LARGE SCALE GENOMIC DNA]</scope>
    <source>
        <strain evidence="2 3">RK1</strain>
    </source>
</reference>
<sequence length="144" mass="15865">MYTGIKHLHSTLAYVLLAGLIISILYALFAYLQNKGYNRKMALLGLICAHVQFIVGLIAYFVSPYGIKNASGAAMKDGIARLYFLEHPLTMLVAIVLITIGYSRAKKLATPKKQNASVLIFYIIGLILILSRIPWHTWPGSVAG</sequence>
<keyword evidence="1" id="KW-0472">Membrane</keyword>
<feature type="transmembrane region" description="Helical" evidence="1">
    <location>
        <begin position="82"/>
        <end position="103"/>
    </location>
</feature>
<feature type="transmembrane region" description="Helical" evidence="1">
    <location>
        <begin position="12"/>
        <end position="31"/>
    </location>
</feature>
<dbReference type="Proteomes" id="UP000198670">
    <property type="component" value="Unassembled WGS sequence"/>
</dbReference>
<proteinExistence type="predicted"/>
<protein>
    <recommendedName>
        <fullName evidence="4">Cytochrome C and Quinol oxidase polypeptide I</fullName>
    </recommendedName>
</protein>
<dbReference type="STRING" id="1477437.SAMN05444682_101251"/>
<keyword evidence="3" id="KW-1185">Reference proteome</keyword>
<keyword evidence="1" id="KW-1133">Transmembrane helix</keyword>
<gene>
    <name evidence="2" type="ORF">SAMN05444682_101251</name>
</gene>
<dbReference type="AlphaFoldDB" id="A0A1I3CZ64"/>
<dbReference type="EMBL" id="FOQO01000001">
    <property type="protein sequence ID" value="SFH79820.1"/>
    <property type="molecule type" value="Genomic_DNA"/>
</dbReference>